<accession>A0AAV1URY8</accession>
<feature type="compositionally biased region" description="Basic and acidic residues" evidence="1">
    <location>
        <begin position="1"/>
        <end position="10"/>
    </location>
</feature>
<evidence type="ECO:0000313" key="3">
    <source>
        <dbReference type="Proteomes" id="UP001162060"/>
    </source>
</evidence>
<protein>
    <submittedName>
        <fullName evidence="2">Uncharacterized protein</fullName>
    </submittedName>
</protein>
<evidence type="ECO:0000313" key="2">
    <source>
        <dbReference type="EMBL" id="CAK7937336.1"/>
    </source>
</evidence>
<feature type="compositionally biased region" description="Basic and acidic residues" evidence="1">
    <location>
        <begin position="89"/>
        <end position="100"/>
    </location>
</feature>
<dbReference type="EMBL" id="CAKLBY020000227">
    <property type="protein sequence ID" value="CAK7937336.1"/>
    <property type="molecule type" value="Genomic_DNA"/>
</dbReference>
<evidence type="ECO:0000256" key="1">
    <source>
        <dbReference type="SAM" id="MobiDB-lite"/>
    </source>
</evidence>
<dbReference type="AlphaFoldDB" id="A0AAV1URY8"/>
<reference evidence="2" key="1">
    <citation type="submission" date="2024-01" db="EMBL/GenBank/DDBJ databases">
        <authorList>
            <person name="Webb A."/>
        </authorList>
    </citation>
    <scope>NUCLEOTIDE SEQUENCE</scope>
    <source>
        <strain evidence="2">Pm1</strain>
    </source>
</reference>
<proteinExistence type="predicted"/>
<feature type="region of interest" description="Disordered" evidence="1">
    <location>
        <begin position="89"/>
        <end position="120"/>
    </location>
</feature>
<comment type="caution">
    <text evidence="2">The sequence shown here is derived from an EMBL/GenBank/DDBJ whole genome shotgun (WGS) entry which is preliminary data.</text>
</comment>
<organism evidence="2 3">
    <name type="scientific">Peronospora matthiolae</name>
    <dbReference type="NCBI Taxonomy" id="2874970"/>
    <lineage>
        <taxon>Eukaryota</taxon>
        <taxon>Sar</taxon>
        <taxon>Stramenopiles</taxon>
        <taxon>Oomycota</taxon>
        <taxon>Peronosporomycetes</taxon>
        <taxon>Peronosporales</taxon>
        <taxon>Peronosporaceae</taxon>
        <taxon>Peronospora</taxon>
    </lineage>
</organism>
<name>A0AAV1URY8_9STRA</name>
<dbReference type="Proteomes" id="UP001162060">
    <property type="component" value="Unassembled WGS sequence"/>
</dbReference>
<feature type="compositionally biased region" description="Polar residues" evidence="1">
    <location>
        <begin position="12"/>
        <end position="32"/>
    </location>
</feature>
<gene>
    <name evidence="2" type="ORF">PM001_LOCUS22486</name>
</gene>
<feature type="compositionally biased region" description="Polar residues" evidence="1">
    <location>
        <begin position="102"/>
        <end position="120"/>
    </location>
</feature>
<sequence>MAALGKKELVRLQSSQDAEPSPISKGNKTSKVQGRLKEVQDDEVSSRVCGPFDRRRVQRVNARAESIVIGWWVAQGSARITREYKQPVMHFRQDGRDKKPTRAQSAAGTKSHTLTSKGEH</sequence>
<feature type="region of interest" description="Disordered" evidence="1">
    <location>
        <begin position="1"/>
        <end position="45"/>
    </location>
</feature>